<dbReference type="InterPro" id="IPR001680">
    <property type="entry name" value="WD40_rpt"/>
</dbReference>
<sequence length="409" mass="45309">MNFINGPTFYIESDWEDCLSKIARETWITCKFKDKSGQHGKVVRLNASSSPNSSVLSATEGFRVNLLTHNAIEVGLANSDFSTIFVAPREIYSDIHEKSVVSLDVAEGLKCISVSSDCETEIVVWCAENREKLRTFKEHVGAVYKCRWFPSGRVVLSCGADMMLKIWCSETGRCPVTLKGHTKAINDIAIVDKGRNIISVSKDGCCKLWNCGDARLIVNLLQVSTNINCCCLSTRPSDFSLPELSVSSDEREVGTEDKILLIGCEDGSVYCVAVRSRKLLFTKKLDSAVNCCCCVKAGIFAVGCQSGNVYLLSVSVDHYIQMMWSETNSPALSATPYKGKGFFVGHHDGSCVYRSVHDYQCPVRLSLTGSNGDPIYDICCDENFVYTACRDSQVRRYSPDSYICRHFDS</sequence>
<dbReference type="GO" id="GO:0000502">
    <property type="term" value="C:proteasome complex"/>
    <property type="evidence" value="ECO:0007669"/>
    <property type="project" value="UniProtKB-KW"/>
</dbReference>
<evidence type="ECO:0008006" key="8">
    <source>
        <dbReference type="Google" id="ProtNLM"/>
    </source>
</evidence>
<comment type="caution">
    <text evidence="6">The sequence shown here is derived from an EMBL/GenBank/DDBJ whole genome shotgun (WGS) entry which is preliminary data.</text>
</comment>
<dbReference type="InterPro" id="IPR015943">
    <property type="entry name" value="WD40/YVTN_repeat-like_dom_sf"/>
</dbReference>
<protein>
    <recommendedName>
        <fullName evidence="8">Proteasomal ATPase-associated factor 1</fullName>
    </recommendedName>
</protein>
<evidence type="ECO:0000313" key="6">
    <source>
        <dbReference type="EMBL" id="KAK7605466.1"/>
    </source>
</evidence>
<keyword evidence="1 5" id="KW-0853">WD repeat</keyword>
<evidence type="ECO:0000256" key="4">
    <source>
        <dbReference type="ARBA" id="ARBA00038321"/>
    </source>
</evidence>
<evidence type="ECO:0000256" key="1">
    <source>
        <dbReference type="ARBA" id="ARBA00022574"/>
    </source>
</evidence>
<evidence type="ECO:0000256" key="2">
    <source>
        <dbReference type="ARBA" id="ARBA00022737"/>
    </source>
</evidence>
<accession>A0AAN9YAN6</accession>
<dbReference type="Proteomes" id="UP001367676">
    <property type="component" value="Unassembled WGS sequence"/>
</dbReference>
<feature type="repeat" description="WD" evidence="5">
    <location>
        <begin position="178"/>
        <end position="210"/>
    </location>
</feature>
<keyword evidence="2" id="KW-0677">Repeat</keyword>
<dbReference type="PANTHER" id="PTHR19857:SF19">
    <property type="entry name" value="26S PROTEASOME REGULATORY SUBUNIT RPN14"/>
    <property type="match status" value="1"/>
</dbReference>
<dbReference type="Pfam" id="PF00400">
    <property type="entry name" value="WD40"/>
    <property type="match status" value="2"/>
</dbReference>
<dbReference type="InterPro" id="IPR051179">
    <property type="entry name" value="WD_repeat_multifunction"/>
</dbReference>
<feature type="repeat" description="WD" evidence="5">
    <location>
        <begin position="136"/>
        <end position="177"/>
    </location>
</feature>
<dbReference type="InterPro" id="IPR036322">
    <property type="entry name" value="WD40_repeat_dom_sf"/>
</dbReference>
<evidence type="ECO:0000313" key="7">
    <source>
        <dbReference type="Proteomes" id="UP001367676"/>
    </source>
</evidence>
<dbReference type="Gene3D" id="2.130.10.10">
    <property type="entry name" value="YVTN repeat-like/Quinoprotein amine dehydrogenase"/>
    <property type="match status" value="2"/>
</dbReference>
<dbReference type="AlphaFoldDB" id="A0AAN9YAN6"/>
<reference evidence="6 7" key="1">
    <citation type="submission" date="2024-03" db="EMBL/GenBank/DDBJ databases">
        <title>Adaptation during the transition from Ophiocordyceps entomopathogen to insect associate is accompanied by gene loss and intensified selection.</title>
        <authorList>
            <person name="Ward C.M."/>
            <person name="Onetto C.A."/>
            <person name="Borneman A.R."/>
        </authorList>
    </citation>
    <scope>NUCLEOTIDE SEQUENCE [LARGE SCALE GENOMIC DNA]</scope>
    <source>
        <strain evidence="6">AWRI1</strain>
        <tissue evidence="6">Single Adult Female</tissue>
    </source>
</reference>
<gene>
    <name evidence="6" type="ORF">V9T40_007324</name>
</gene>
<dbReference type="SMART" id="SM00320">
    <property type="entry name" value="WD40"/>
    <property type="match status" value="5"/>
</dbReference>
<keyword evidence="3" id="KW-0647">Proteasome</keyword>
<dbReference type="PROSITE" id="PS50294">
    <property type="entry name" value="WD_REPEATS_REGION"/>
    <property type="match status" value="2"/>
</dbReference>
<comment type="similarity">
    <text evidence="4">Belongs to the WD repeat PAAF1/RPN14 family.</text>
</comment>
<dbReference type="SUPFAM" id="SSF50978">
    <property type="entry name" value="WD40 repeat-like"/>
    <property type="match status" value="1"/>
</dbReference>
<keyword evidence="7" id="KW-1185">Reference proteome</keyword>
<organism evidence="6 7">
    <name type="scientific">Parthenolecanium corni</name>
    <dbReference type="NCBI Taxonomy" id="536013"/>
    <lineage>
        <taxon>Eukaryota</taxon>
        <taxon>Metazoa</taxon>
        <taxon>Ecdysozoa</taxon>
        <taxon>Arthropoda</taxon>
        <taxon>Hexapoda</taxon>
        <taxon>Insecta</taxon>
        <taxon>Pterygota</taxon>
        <taxon>Neoptera</taxon>
        <taxon>Paraneoptera</taxon>
        <taxon>Hemiptera</taxon>
        <taxon>Sternorrhyncha</taxon>
        <taxon>Coccoidea</taxon>
        <taxon>Coccidae</taxon>
        <taxon>Parthenolecanium</taxon>
    </lineage>
</organism>
<dbReference type="PANTHER" id="PTHR19857">
    <property type="entry name" value="MITOCHONDRIAL DIVISION PROTEIN 1-RELATED"/>
    <property type="match status" value="1"/>
</dbReference>
<evidence type="ECO:0000256" key="5">
    <source>
        <dbReference type="PROSITE-ProRule" id="PRU00221"/>
    </source>
</evidence>
<dbReference type="PROSITE" id="PS50082">
    <property type="entry name" value="WD_REPEATS_2"/>
    <property type="match status" value="2"/>
</dbReference>
<dbReference type="EMBL" id="JBBCAQ010000002">
    <property type="protein sequence ID" value="KAK7605466.1"/>
    <property type="molecule type" value="Genomic_DNA"/>
</dbReference>
<name>A0AAN9YAN6_9HEMI</name>
<proteinExistence type="inferred from homology"/>
<evidence type="ECO:0000256" key="3">
    <source>
        <dbReference type="ARBA" id="ARBA00022942"/>
    </source>
</evidence>